<protein>
    <recommendedName>
        <fullName evidence="1">Transposase Tc1-like domain-containing protein</fullName>
    </recommendedName>
</protein>
<dbReference type="PANTHER" id="PTHR46068:SF1">
    <property type="entry name" value="TRANSPOSASE IS30-LIKE HTH DOMAIN-CONTAINING PROTEIN"/>
    <property type="match status" value="1"/>
</dbReference>
<dbReference type="EMBL" id="JACVVK020000128">
    <property type="protein sequence ID" value="KAK7490303.1"/>
    <property type="molecule type" value="Genomic_DNA"/>
</dbReference>
<evidence type="ECO:0000313" key="3">
    <source>
        <dbReference type="Proteomes" id="UP001519460"/>
    </source>
</evidence>
<comment type="caution">
    <text evidence="2">The sequence shown here is derived from an EMBL/GenBank/DDBJ whole genome shotgun (WGS) entry which is preliminary data.</text>
</comment>
<dbReference type="InterPro" id="IPR009057">
    <property type="entry name" value="Homeodomain-like_sf"/>
</dbReference>
<dbReference type="AlphaFoldDB" id="A0ABD0KTJ1"/>
<dbReference type="SUPFAM" id="SSF46689">
    <property type="entry name" value="Homeodomain-like"/>
    <property type="match status" value="1"/>
</dbReference>
<name>A0ABD0KTJ1_9CAEN</name>
<reference evidence="2 3" key="1">
    <citation type="journal article" date="2023" name="Sci. Data">
        <title>Genome assembly of the Korean intertidal mud-creeper Batillaria attramentaria.</title>
        <authorList>
            <person name="Patra A.K."/>
            <person name="Ho P.T."/>
            <person name="Jun S."/>
            <person name="Lee S.J."/>
            <person name="Kim Y."/>
            <person name="Won Y.J."/>
        </authorList>
    </citation>
    <scope>NUCLEOTIDE SEQUENCE [LARGE SCALE GENOMIC DNA]</scope>
    <source>
        <strain evidence="2">Wonlab-2016</strain>
    </source>
</reference>
<dbReference type="InterPro" id="IPR036397">
    <property type="entry name" value="RNaseH_sf"/>
</dbReference>
<accession>A0ABD0KTJ1</accession>
<feature type="domain" description="Transposase Tc1-like" evidence="1">
    <location>
        <begin position="49"/>
        <end position="116"/>
    </location>
</feature>
<dbReference type="PANTHER" id="PTHR46068">
    <property type="entry name" value="PROTEIN CBG27172"/>
    <property type="match status" value="1"/>
</dbReference>
<gene>
    <name evidence="2" type="ORF">BaRGS_00018464</name>
</gene>
<organism evidence="2 3">
    <name type="scientific">Batillaria attramentaria</name>
    <dbReference type="NCBI Taxonomy" id="370345"/>
    <lineage>
        <taxon>Eukaryota</taxon>
        <taxon>Metazoa</taxon>
        <taxon>Spiralia</taxon>
        <taxon>Lophotrochozoa</taxon>
        <taxon>Mollusca</taxon>
        <taxon>Gastropoda</taxon>
        <taxon>Caenogastropoda</taxon>
        <taxon>Sorbeoconcha</taxon>
        <taxon>Cerithioidea</taxon>
        <taxon>Batillariidae</taxon>
        <taxon>Batillaria</taxon>
    </lineage>
</organism>
<evidence type="ECO:0000313" key="2">
    <source>
        <dbReference type="EMBL" id="KAK7490303.1"/>
    </source>
</evidence>
<dbReference type="Proteomes" id="UP001519460">
    <property type="component" value="Unassembled WGS sequence"/>
</dbReference>
<proteinExistence type="predicted"/>
<dbReference type="Gene3D" id="3.30.420.10">
    <property type="entry name" value="Ribonuclease H-like superfamily/Ribonuclease H"/>
    <property type="match status" value="1"/>
</dbReference>
<evidence type="ECO:0000259" key="1">
    <source>
        <dbReference type="Pfam" id="PF01498"/>
    </source>
</evidence>
<keyword evidence="3" id="KW-1185">Reference proteome</keyword>
<dbReference type="InterPro" id="IPR002492">
    <property type="entry name" value="Transposase_Tc1-like"/>
</dbReference>
<sequence length="169" mass="19574">MGASHATVARMFNCARITVTRLMQRLGQTGSTTDRPRRGRPLVTTPAEDRHIRVLHLRNRTITATETAATALGHRISRQTVYRRLRQHGIRPRHPYRGPFLTRQHRINRLLWARRFRRWQWRDWTRVLFSDESSSPSSGMMVGSVFIDDVGNVWLRIVSNKSDHLAAAG</sequence>
<dbReference type="Pfam" id="PF01498">
    <property type="entry name" value="HTH_Tnp_Tc3_2"/>
    <property type="match status" value="1"/>
</dbReference>